<dbReference type="PROSITE" id="PS50949">
    <property type="entry name" value="HTH_GNTR"/>
    <property type="match status" value="1"/>
</dbReference>
<dbReference type="InterPro" id="IPR000524">
    <property type="entry name" value="Tscrpt_reg_HTH_GntR"/>
</dbReference>
<dbReference type="PANTHER" id="PTHR43537:SF24">
    <property type="entry name" value="GLUCONATE OPERON TRANSCRIPTIONAL REPRESSOR"/>
    <property type="match status" value="1"/>
</dbReference>
<dbReference type="RefSeq" id="WP_183322062.1">
    <property type="nucleotide sequence ID" value="NZ_JACHVQ010000003.1"/>
</dbReference>
<keyword evidence="3" id="KW-0804">Transcription</keyword>
<evidence type="ECO:0000256" key="2">
    <source>
        <dbReference type="ARBA" id="ARBA00023125"/>
    </source>
</evidence>
<evidence type="ECO:0000259" key="4">
    <source>
        <dbReference type="PROSITE" id="PS50949"/>
    </source>
</evidence>
<sequence length="217" mass="23910">MADHVRQLVLTGQVREGEFIRIDRISELLNISITPVREGLLTLQAEGFVELIPRRGFMVRAFSAQDVADMYWVQGQIEGELTRRAADHFAASGVDELSAIQAELEEAGAKRDHQRVAELNFQFHHAIATVVPSSRMRWFLKTVSHMAPGQLFPQVTGWTNAAVNEHGDIIEALRVGDGEAAARAMTAHVVHAGVILASQFDQSTPAAPSSETTRRPH</sequence>
<dbReference type="Pfam" id="PF07729">
    <property type="entry name" value="FCD"/>
    <property type="match status" value="1"/>
</dbReference>
<dbReference type="GO" id="GO:0003677">
    <property type="term" value="F:DNA binding"/>
    <property type="evidence" value="ECO:0007669"/>
    <property type="project" value="UniProtKB-KW"/>
</dbReference>
<dbReference type="Pfam" id="PF00392">
    <property type="entry name" value="GntR"/>
    <property type="match status" value="1"/>
</dbReference>
<dbReference type="EMBL" id="JACHVQ010000003">
    <property type="protein sequence ID" value="MBB2893589.1"/>
    <property type="molecule type" value="Genomic_DNA"/>
</dbReference>
<dbReference type="Gene3D" id="1.10.10.10">
    <property type="entry name" value="Winged helix-like DNA-binding domain superfamily/Winged helix DNA-binding domain"/>
    <property type="match status" value="1"/>
</dbReference>
<keyword evidence="6" id="KW-1185">Reference proteome</keyword>
<keyword evidence="2 5" id="KW-0238">DNA-binding</keyword>
<name>A0A839N9U4_9MICO</name>
<dbReference type="PANTHER" id="PTHR43537">
    <property type="entry name" value="TRANSCRIPTIONAL REGULATOR, GNTR FAMILY"/>
    <property type="match status" value="1"/>
</dbReference>
<dbReference type="SUPFAM" id="SSF46785">
    <property type="entry name" value="Winged helix' DNA-binding domain"/>
    <property type="match status" value="1"/>
</dbReference>
<evidence type="ECO:0000256" key="1">
    <source>
        <dbReference type="ARBA" id="ARBA00023015"/>
    </source>
</evidence>
<evidence type="ECO:0000313" key="6">
    <source>
        <dbReference type="Proteomes" id="UP000559182"/>
    </source>
</evidence>
<feature type="domain" description="HTH gntR-type" evidence="4">
    <location>
        <begin position="1"/>
        <end position="62"/>
    </location>
</feature>
<proteinExistence type="predicted"/>
<dbReference type="InterPro" id="IPR011711">
    <property type="entry name" value="GntR_C"/>
</dbReference>
<gene>
    <name evidence="5" type="ORF">FHU39_003620</name>
</gene>
<accession>A0A839N9U4</accession>
<dbReference type="AlphaFoldDB" id="A0A839N9U4"/>
<dbReference type="InterPro" id="IPR008920">
    <property type="entry name" value="TF_FadR/GntR_C"/>
</dbReference>
<dbReference type="Gene3D" id="1.20.120.530">
    <property type="entry name" value="GntR ligand-binding domain-like"/>
    <property type="match status" value="1"/>
</dbReference>
<dbReference type="SUPFAM" id="SSF48008">
    <property type="entry name" value="GntR ligand-binding domain-like"/>
    <property type="match status" value="1"/>
</dbReference>
<dbReference type="Proteomes" id="UP000559182">
    <property type="component" value="Unassembled WGS sequence"/>
</dbReference>
<dbReference type="SMART" id="SM00895">
    <property type="entry name" value="FCD"/>
    <property type="match status" value="1"/>
</dbReference>
<evidence type="ECO:0000256" key="3">
    <source>
        <dbReference type="ARBA" id="ARBA00023163"/>
    </source>
</evidence>
<dbReference type="InterPro" id="IPR036388">
    <property type="entry name" value="WH-like_DNA-bd_sf"/>
</dbReference>
<comment type="caution">
    <text evidence="5">The sequence shown here is derived from an EMBL/GenBank/DDBJ whole genome shotgun (WGS) entry which is preliminary data.</text>
</comment>
<dbReference type="GO" id="GO:0003700">
    <property type="term" value="F:DNA-binding transcription factor activity"/>
    <property type="evidence" value="ECO:0007669"/>
    <property type="project" value="InterPro"/>
</dbReference>
<evidence type="ECO:0000313" key="5">
    <source>
        <dbReference type="EMBL" id="MBB2893589.1"/>
    </source>
</evidence>
<organism evidence="5 6">
    <name type="scientific">Flexivirga oryzae</name>
    <dbReference type="NCBI Taxonomy" id="1794944"/>
    <lineage>
        <taxon>Bacteria</taxon>
        <taxon>Bacillati</taxon>
        <taxon>Actinomycetota</taxon>
        <taxon>Actinomycetes</taxon>
        <taxon>Micrococcales</taxon>
        <taxon>Dermacoccaceae</taxon>
        <taxon>Flexivirga</taxon>
    </lineage>
</organism>
<keyword evidence="1" id="KW-0805">Transcription regulation</keyword>
<protein>
    <submittedName>
        <fullName evidence="5">DNA-binding GntR family transcriptional regulator</fullName>
    </submittedName>
</protein>
<dbReference type="SMART" id="SM00345">
    <property type="entry name" value="HTH_GNTR"/>
    <property type="match status" value="1"/>
</dbReference>
<dbReference type="InterPro" id="IPR036390">
    <property type="entry name" value="WH_DNA-bd_sf"/>
</dbReference>
<reference evidence="5 6" key="1">
    <citation type="submission" date="2020-08" db="EMBL/GenBank/DDBJ databases">
        <title>Sequencing the genomes of 1000 actinobacteria strains.</title>
        <authorList>
            <person name="Klenk H.-P."/>
        </authorList>
    </citation>
    <scope>NUCLEOTIDE SEQUENCE [LARGE SCALE GENOMIC DNA]</scope>
    <source>
        <strain evidence="5 6">DSM 105369</strain>
    </source>
</reference>